<dbReference type="Proteomes" id="UP000269221">
    <property type="component" value="Unassembled WGS sequence"/>
</dbReference>
<reference evidence="2 3" key="1">
    <citation type="submission" date="2018-07" db="EMBL/GenBank/DDBJ databases">
        <title>A high quality draft genome assembly of the barn swallow (H. rustica rustica).</title>
        <authorList>
            <person name="Formenti G."/>
            <person name="Chiara M."/>
            <person name="Poveda L."/>
            <person name="Francoijs K.-J."/>
            <person name="Bonisoli-Alquati A."/>
            <person name="Canova L."/>
            <person name="Gianfranceschi L."/>
            <person name="Horner D.S."/>
            <person name="Saino N."/>
        </authorList>
    </citation>
    <scope>NUCLEOTIDE SEQUENCE [LARGE SCALE GENOMIC DNA]</scope>
    <source>
        <strain evidence="2">Chelidonia</strain>
        <tissue evidence="2">Blood</tissue>
    </source>
</reference>
<dbReference type="AlphaFoldDB" id="A0A3M0KTI2"/>
<dbReference type="OrthoDB" id="416454at2759"/>
<proteinExistence type="predicted"/>
<evidence type="ECO:0000313" key="3">
    <source>
        <dbReference type="Proteomes" id="UP000269221"/>
    </source>
</evidence>
<evidence type="ECO:0000313" key="2">
    <source>
        <dbReference type="EMBL" id="RMC14704.1"/>
    </source>
</evidence>
<comment type="caution">
    <text evidence="2">The sequence shown here is derived from an EMBL/GenBank/DDBJ whole genome shotgun (WGS) entry which is preliminary data.</text>
</comment>
<feature type="region of interest" description="Disordered" evidence="1">
    <location>
        <begin position="34"/>
        <end position="60"/>
    </location>
</feature>
<feature type="region of interest" description="Disordered" evidence="1">
    <location>
        <begin position="101"/>
        <end position="126"/>
    </location>
</feature>
<dbReference type="EMBL" id="QRBI01000104">
    <property type="protein sequence ID" value="RMC14704.1"/>
    <property type="molecule type" value="Genomic_DNA"/>
</dbReference>
<accession>A0A3M0KTI2</accession>
<gene>
    <name evidence="2" type="ORF">DUI87_06876</name>
</gene>
<protein>
    <submittedName>
        <fullName evidence="2">Uncharacterized protein</fullName>
    </submittedName>
</protein>
<evidence type="ECO:0000256" key="1">
    <source>
        <dbReference type="SAM" id="MobiDB-lite"/>
    </source>
</evidence>
<organism evidence="2 3">
    <name type="scientific">Hirundo rustica rustica</name>
    <dbReference type="NCBI Taxonomy" id="333673"/>
    <lineage>
        <taxon>Eukaryota</taxon>
        <taxon>Metazoa</taxon>
        <taxon>Chordata</taxon>
        <taxon>Craniata</taxon>
        <taxon>Vertebrata</taxon>
        <taxon>Euteleostomi</taxon>
        <taxon>Archelosauria</taxon>
        <taxon>Archosauria</taxon>
        <taxon>Dinosauria</taxon>
        <taxon>Saurischia</taxon>
        <taxon>Theropoda</taxon>
        <taxon>Coelurosauria</taxon>
        <taxon>Aves</taxon>
        <taxon>Neognathae</taxon>
        <taxon>Neoaves</taxon>
        <taxon>Telluraves</taxon>
        <taxon>Australaves</taxon>
        <taxon>Passeriformes</taxon>
        <taxon>Sylvioidea</taxon>
        <taxon>Hirundinidae</taxon>
        <taxon>Hirundo</taxon>
    </lineage>
</organism>
<feature type="compositionally biased region" description="Basic and acidic residues" evidence="1">
    <location>
        <begin position="34"/>
        <end position="44"/>
    </location>
</feature>
<sequence length="159" mass="16975">MEFNPFGTGVPESSELGTILFKIFINDPDKGVEGTLKAEGDTKLDPGSAEGSGQAGSLGWGSTRPSEWNLIHLGLVFQRVQKGTILFKIFINDPDKGVEGTLKAEGDTELDPGSAEGSGQAGSLGWGSTRPSEWNLIHLGTAWCSRGFRTGNNLLLDFY</sequence>
<keyword evidence="3" id="KW-1185">Reference proteome</keyword>
<name>A0A3M0KTI2_HIRRU</name>